<dbReference type="Pfam" id="PF03466">
    <property type="entry name" value="LysR_substrate"/>
    <property type="match status" value="1"/>
</dbReference>
<dbReference type="InterPro" id="IPR036390">
    <property type="entry name" value="WH_DNA-bd_sf"/>
</dbReference>
<dbReference type="EMBL" id="CP041692">
    <property type="protein sequence ID" value="QDP95487.1"/>
    <property type="molecule type" value="Genomic_DNA"/>
</dbReference>
<keyword evidence="2" id="KW-0805">Transcription regulation</keyword>
<dbReference type="SUPFAM" id="SSF46785">
    <property type="entry name" value="Winged helix' DNA-binding domain"/>
    <property type="match status" value="1"/>
</dbReference>
<dbReference type="Proteomes" id="UP000319263">
    <property type="component" value="Chromosome"/>
</dbReference>
<dbReference type="PANTHER" id="PTHR30126">
    <property type="entry name" value="HTH-TYPE TRANSCRIPTIONAL REGULATOR"/>
    <property type="match status" value="1"/>
</dbReference>
<dbReference type="RefSeq" id="WP_143985459.1">
    <property type="nucleotide sequence ID" value="NZ_CP041692.1"/>
</dbReference>
<dbReference type="GO" id="GO:0000976">
    <property type="term" value="F:transcription cis-regulatory region binding"/>
    <property type="evidence" value="ECO:0007669"/>
    <property type="project" value="TreeGrafter"/>
</dbReference>
<feature type="domain" description="HTH lysR-type" evidence="5">
    <location>
        <begin position="2"/>
        <end position="59"/>
    </location>
</feature>
<evidence type="ECO:0000259" key="5">
    <source>
        <dbReference type="PROSITE" id="PS50931"/>
    </source>
</evidence>
<organism evidence="6 7">
    <name type="scientific">Microlunatus elymi</name>
    <dbReference type="NCBI Taxonomy" id="2596828"/>
    <lineage>
        <taxon>Bacteria</taxon>
        <taxon>Bacillati</taxon>
        <taxon>Actinomycetota</taxon>
        <taxon>Actinomycetes</taxon>
        <taxon>Propionibacteriales</taxon>
        <taxon>Propionibacteriaceae</taxon>
        <taxon>Microlunatus</taxon>
    </lineage>
</organism>
<dbReference type="KEGG" id="mik:FOE78_05835"/>
<dbReference type="PROSITE" id="PS50931">
    <property type="entry name" value="HTH_LYSR"/>
    <property type="match status" value="1"/>
</dbReference>
<evidence type="ECO:0000256" key="3">
    <source>
        <dbReference type="ARBA" id="ARBA00023125"/>
    </source>
</evidence>
<dbReference type="SUPFAM" id="SSF53850">
    <property type="entry name" value="Periplasmic binding protein-like II"/>
    <property type="match status" value="1"/>
</dbReference>
<dbReference type="OrthoDB" id="3181812at2"/>
<accession>A0A516PWD1</accession>
<dbReference type="InterPro" id="IPR005119">
    <property type="entry name" value="LysR_subst-bd"/>
</dbReference>
<dbReference type="InterPro" id="IPR000847">
    <property type="entry name" value="LysR_HTH_N"/>
</dbReference>
<dbReference type="PRINTS" id="PR00039">
    <property type="entry name" value="HTHLYSR"/>
</dbReference>
<evidence type="ECO:0000313" key="6">
    <source>
        <dbReference type="EMBL" id="QDP95487.1"/>
    </source>
</evidence>
<sequence length="301" mass="32823">MINLAHLRAFHAVAEAGSFTAAARQLQISQPTLSEQVRALENRYQVMLFDRSGRTARLTRLGRDLYEVTGRLARAEAAAERLLSDSAELRSGELRIAADAPVHAMPLFAELERRHPGLRVSLSSGNSEKVMADLLEHEADVAITADPGSHPGICAEPLMRNDLVAVVPSDHRFADRDAITGEELVGERLILREPQSMTRRRLAQALAAVHLEPADVVTVDSREAVHVAVREGLGVGVSAVREVPDDPRIVAVQVSGIDLSLTQYLACARDLRERQPIRTVFEIAHRVIGDPRSTAPTSQSA</sequence>
<comment type="similarity">
    <text evidence="1">Belongs to the LysR transcriptional regulatory family.</text>
</comment>
<keyword evidence="3" id="KW-0238">DNA-binding</keyword>
<dbReference type="PANTHER" id="PTHR30126:SF94">
    <property type="entry name" value="LYSR FAMILY TRANSCRIPTIONAL REGULATOR"/>
    <property type="match status" value="1"/>
</dbReference>
<reference evidence="6 7" key="1">
    <citation type="submission" date="2019-07" db="EMBL/GenBank/DDBJ databases">
        <title>Microlunatus dokdonensis sp. nov. isolated from the rhizospheric soil of the wild plant Elymus tsukushiensis.</title>
        <authorList>
            <person name="Ghim S.-Y."/>
            <person name="Hwang Y.-J."/>
            <person name="Son J.-S."/>
            <person name="Shin J.-H."/>
        </authorList>
    </citation>
    <scope>NUCLEOTIDE SEQUENCE [LARGE SCALE GENOMIC DNA]</scope>
    <source>
        <strain evidence="6 7">KUDC0627</strain>
    </source>
</reference>
<keyword evidence="7" id="KW-1185">Reference proteome</keyword>
<evidence type="ECO:0000256" key="4">
    <source>
        <dbReference type="ARBA" id="ARBA00023163"/>
    </source>
</evidence>
<dbReference type="AlphaFoldDB" id="A0A516PWD1"/>
<gene>
    <name evidence="6" type="ORF">FOE78_05835</name>
</gene>
<dbReference type="Gene3D" id="1.10.10.10">
    <property type="entry name" value="Winged helix-like DNA-binding domain superfamily/Winged helix DNA-binding domain"/>
    <property type="match status" value="1"/>
</dbReference>
<name>A0A516PWD1_9ACTN</name>
<dbReference type="Gene3D" id="3.40.190.290">
    <property type="match status" value="1"/>
</dbReference>
<proteinExistence type="inferred from homology"/>
<evidence type="ECO:0000256" key="1">
    <source>
        <dbReference type="ARBA" id="ARBA00009437"/>
    </source>
</evidence>
<evidence type="ECO:0000256" key="2">
    <source>
        <dbReference type="ARBA" id="ARBA00023015"/>
    </source>
</evidence>
<dbReference type="FunFam" id="1.10.10.10:FF:000001">
    <property type="entry name" value="LysR family transcriptional regulator"/>
    <property type="match status" value="1"/>
</dbReference>
<dbReference type="Pfam" id="PF00126">
    <property type="entry name" value="HTH_1"/>
    <property type="match status" value="1"/>
</dbReference>
<protein>
    <submittedName>
        <fullName evidence="6">LysR family transcriptional regulator</fullName>
    </submittedName>
</protein>
<keyword evidence="4" id="KW-0804">Transcription</keyword>
<dbReference type="GO" id="GO:0003700">
    <property type="term" value="F:DNA-binding transcription factor activity"/>
    <property type="evidence" value="ECO:0007669"/>
    <property type="project" value="InterPro"/>
</dbReference>
<evidence type="ECO:0000313" key="7">
    <source>
        <dbReference type="Proteomes" id="UP000319263"/>
    </source>
</evidence>
<dbReference type="InterPro" id="IPR036388">
    <property type="entry name" value="WH-like_DNA-bd_sf"/>
</dbReference>